<dbReference type="EMBL" id="CALNXJ010000064">
    <property type="protein sequence ID" value="CAH3157503.1"/>
    <property type="molecule type" value="Genomic_DNA"/>
</dbReference>
<evidence type="ECO:0000256" key="1">
    <source>
        <dbReference type="SAM" id="Phobius"/>
    </source>
</evidence>
<feature type="transmembrane region" description="Helical" evidence="1">
    <location>
        <begin position="68"/>
        <end position="92"/>
    </location>
</feature>
<name>A0AAU9XTR2_9CNID</name>
<accession>A0AAU9XTR2</accession>
<dbReference type="AlphaFoldDB" id="A0AAU9XTR2"/>
<comment type="caution">
    <text evidence="2">The sequence shown here is derived from an EMBL/GenBank/DDBJ whole genome shotgun (WGS) entry which is preliminary data.</text>
</comment>
<keyword evidence="1" id="KW-0472">Membrane</keyword>
<dbReference type="Proteomes" id="UP001159428">
    <property type="component" value="Unassembled WGS sequence"/>
</dbReference>
<feature type="transmembrane region" description="Helical" evidence="1">
    <location>
        <begin position="29"/>
        <end position="47"/>
    </location>
</feature>
<evidence type="ECO:0000313" key="3">
    <source>
        <dbReference type="Proteomes" id="UP001159428"/>
    </source>
</evidence>
<organism evidence="2 3">
    <name type="scientific">Pocillopora meandrina</name>
    <dbReference type="NCBI Taxonomy" id="46732"/>
    <lineage>
        <taxon>Eukaryota</taxon>
        <taxon>Metazoa</taxon>
        <taxon>Cnidaria</taxon>
        <taxon>Anthozoa</taxon>
        <taxon>Hexacorallia</taxon>
        <taxon>Scleractinia</taxon>
        <taxon>Astrocoeniina</taxon>
        <taxon>Pocilloporidae</taxon>
        <taxon>Pocillopora</taxon>
    </lineage>
</organism>
<protein>
    <recommendedName>
        <fullName evidence="4">Transmembrane protein</fullName>
    </recommendedName>
</protein>
<keyword evidence="1" id="KW-0812">Transmembrane</keyword>
<gene>
    <name evidence="2" type="ORF">PMEA_00030030</name>
</gene>
<evidence type="ECO:0008006" key="4">
    <source>
        <dbReference type="Google" id="ProtNLM"/>
    </source>
</evidence>
<keyword evidence="1" id="KW-1133">Transmembrane helix</keyword>
<keyword evidence="3" id="KW-1185">Reference proteome</keyword>
<evidence type="ECO:0000313" key="2">
    <source>
        <dbReference type="EMBL" id="CAH3157503.1"/>
    </source>
</evidence>
<sequence>MESVSKILWDLFVFSSVTTGWFFSKINKFNRSLLFAWMVCICDFVYNMDVLAWSSKHTRRLSNVLRNVSLLTVLHFCTVVPLILVSCIPYHALVVLELDISGQVYLLLCALRVGRLLIRVRVYLPSLISFLCKKLREARERKPKKTLGHRGCKETDGETSHSNLINLRKLRNNQYRTFVHQRHKRIF</sequence>
<proteinExistence type="predicted"/>
<reference evidence="2 3" key="1">
    <citation type="submission" date="2022-05" db="EMBL/GenBank/DDBJ databases">
        <authorList>
            <consortium name="Genoscope - CEA"/>
            <person name="William W."/>
        </authorList>
    </citation>
    <scope>NUCLEOTIDE SEQUENCE [LARGE SCALE GENOMIC DNA]</scope>
</reference>
<feature type="transmembrane region" description="Helical" evidence="1">
    <location>
        <begin position="7"/>
        <end position="23"/>
    </location>
</feature>